<gene>
    <name evidence="6" type="ORF">LITE_LOCUS37981</name>
</gene>
<keyword evidence="4" id="KW-0520">NAD</keyword>
<reference evidence="6" key="1">
    <citation type="submission" date="2022-08" db="EMBL/GenBank/DDBJ databases">
        <authorList>
            <person name="Gutierrez-Valencia J."/>
        </authorList>
    </citation>
    <scope>NUCLEOTIDE SEQUENCE</scope>
</reference>
<dbReference type="InterPro" id="IPR002182">
    <property type="entry name" value="NB-ARC"/>
</dbReference>
<dbReference type="InterPro" id="IPR035897">
    <property type="entry name" value="Toll_tir_struct_dom_sf"/>
</dbReference>
<dbReference type="InterPro" id="IPR055414">
    <property type="entry name" value="LRR_R13L4/SHOC2-like"/>
</dbReference>
<dbReference type="EMBL" id="CAMGYJ010000008">
    <property type="protein sequence ID" value="CAI0468885.1"/>
    <property type="molecule type" value="Genomic_DNA"/>
</dbReference>
<dbReference type="InterPro" id="IPR032675">
    <property type="entry name" value="LRR_dom_sf"/>
</dbReference>
<keyword evidence="2" id="KW-0677">Repeat</keyword>
<dbReference type="GO" id="GO:0006952">
    <property type="term" value="P:defense response"/>
    <property type="evidence" value="ECO:0007669"/>
    <property type="project" value="UniProtKB-KW"/>
</dbReference>
<dbReference type="InterPro" id="IPR000157">
    <property type="entry name" value="TIR_dom"/>
</dbReference>
<dbReference type="PROSITE" id="PS50104">
    <property type="entry name" value="TIR"/>
    <property type="match status" value="1"/>
</dbReference>
<name>A0AAV0PE39_9ROSI</name>
<dbReference type="GO" id="GO:0007165">
    <property type="term" value="P:signal transduction"/>
    <property type="evidence" value="ECO:0007669"/>
    <property type="project" value="InterPro"/>
</dbReference>
<evidence type="ECO:0000313" key="6">
    <source>
        <dbReference type="EMBL" id="CAI0468885.1"/>
    </source>
</evidence>
<protein>
    <recommendedName>
        <fullName evidence="5">TIR domain-containing protein</fullName>
    </recommendedName>
</protein>
<dbReference type="GO" id="GO:0051707">
    <property type="term" value="P:response to other organism"/>
    <property type="evidence" value="ECO:0007669"/>
    <property type="project" value="UniProtKB-ARBA"/>
</dbReference>
<evidence type="ECO:0000256" key="1">
    <source>
        <dbReference type="ARBA" id="ARBA00022614"/>
    </source>
</evidence>
<dbReference type="Proteomes" id="UP001154282">
    <property type="component" value="Unassembled WGS sequence"/>
</dbReference>
<dbReference type="GO" id="GO:0043531">
    <property type="term" value="F:ADP binding"/>
    <property type="evidence" value="ECO:0007669"/>
    <property type="project" value="InterPro"/>
</dbReference>
<dbReference type="InterPro" id="IPR042197">
    <property type="entry name" value="Apaf_helical"/>
</dbReference>
<accession>A0AAV0PE39</accession>
<dbReference type="Gene3D" id="1.10.10.10">
    <property type="entry name" value="Winged helix-like DNA-binding domain superfamily/Winged helix DNA-binding domain"/>
    <property type="match status" value="1"/>
</dbReference>
<dbReference type="SMART" id="SM00255">
    <property type="entry name" value="TIR"/>
    <property type="match status" value="1"/>
</dbReference>
<feature type="domain" description="TIR" evidence="5">
    <location>
        <begin position="26"/>
        <end position="188"/>
    </location>
</feature>
<dbReference type="PANTHER" id="PTHR11017:SF570">
    <property type="entry name" value="DISEASE RESISTANCE PROTEIN (TIR-NBS CLASS)-RELATED"/>
    <property type="match status" value="1"/>
</dbReference>
<dbReference type="InterPro" id="IPR044974">
    <property type="entry name" value="Disease_R_plants"/>
</dbReference>
<dbReference type="SUPFAM" id="SSF52058">
    <property type="entry name" value="L domain-like"/>
    <property type="match status" value="2"/>
</dbReference>
<dbReference type="InterPro" id="IPR003593">
    <property type="entry name" value="AAA+_ATPase"/>
</dbReference>
<dbReference type="InterPro" id="IPR058192">
    <property type="entry name" value="WHD_ROQ1-like"/>
</dbReference>
<dbReference type="PRINTS" id="PR00364">
    <property type="entry name" value="DISEASERSIST"/>
</dbReference>
<dbReference type="Pfam" id="PF23598">
    <property type="entry name" value="LRR_14"/>
    <property type="match status" value="2"/>
</dbReference>
<dbReference type="SMART" id="SM00382">
    <property type="entry name" value="AAA"/>
    <property type="match status" value="1"/>
</dbReference>
<dbReference type="SUPFAM" id="SSF52540">
    <property type="entry name" value="P-loop containing nucleoside triphosphate hydrolases"/>
    <property type="match status" value="1"/>
</dbReference>
<organism evidence="6 7">
    <name type="scientific">Linum tenue</name>
    <dbReference type="NCBI Taxonomy" id="586396"/>
    <lineage>
        <taxon>Eukaryota</taxon>
        <taxon>Viridiplantae</taxon>
        <taxon>Streptophyta</taxon>
        <taxon>Embryophyta</taxon>
        <taxon>Tracheophyta</taxon>
        <taxon>Spermatophyta</taxon>
        <taxon>Magnoliopsida</taxon>
        <taxon>eudicotyledons</taxon>
        <taxon>Gunneridae</taxon>
        <taxon>Pentapetalae</taxon>
        <taxon>rosids</taxon>
        <taxon>fabids</taxon>
        <taxon>Malpighiales</taxon>
        <taxon>Linaceae</taxon>
        <taxon>Linum</taxon>
    </lineage>
</organism>
<dbReference type="Gene3D" id="3.40.50.300">
    <property type="entry name" value="P-loop containing nucleotide triphosphate hydrolases"/>
    <property type="match status" value="1"/>
</dbReference>
<evidence type="ECO:0000259" key="5">
    <source>
        <dbReference type="PROSITE" id="PS50104"/>
    </source>
</evidence>
<dbReference type="Gene3D" id="3.80.10.10">
    <property type="entry name" value="Ribonuclease Inhibitor"/>
    <property type="match status" value="3"/>
</dbReference>
<proteinExistence type="predicted"/>
<dbReference type="InterPro" id="IPR027417">
    <property type="entry name" value="P-loop_NTPase"/>
</dbReference>
<dbReference type="InterPro" id="IPR036388">
    <property type="entry name" value="WH-like_DNA-bd_sf"/>
</dbReference>
<dbReference type="SUPFAM" id="SSF46785">
    <property type="entry name" value="Winged helix' DNA-binding domain"/>
    <property type="match status" value="1"/>
</dbReference>
<evidence type="ECO:0000256" key="3">
    <source>
        <dbReference type="ARBA" id="ARBA00022821"/>
    </source>
</evidence>
<dbReference type="Pfam" id="PF23282">
    <property type="entry name" value="WHD_ROQ1"/>
    <property type="match status" value="1"/>
</dbReference>
<evidence type="ECO:0000256" key="4">
    <source>
        <dbReference type="ARBA" id="ARBA00023027"/>
    </source>
</evidence>
<dbReference type="InterPro" id="IPR036390">
    <property type="entry name" value="WH_DNA-bd_sf"/>
</dbReference>
<dbReference type="Gene3D" id="3.40.50.10140">
    <property type="entry name" value="Toll/interleukin-1 receptor homology (TIR) domain"/>
    <property type="match status" value="1"/>
</dbReference>
<dbReference type="Pfam" id="PF01582">
    <property type="entry name" value="TIR"/>
    <property type="match status" value="1"/>
</dbReference>
<keyword evidence="7" id="KW-1185">Reference proteome</keyword>
<dbReference type="Pfam" id="PF00931">
    <property type="entry name" value="NB-ARC"/>
    <property type="match status" value="1"/>
</dbReference>
<dbReference type="Gene3D" id="1.10.8.430">
    <property type="entry name" value="Helical domain of apoptotic protease-activating factors"/>
    <property type="match status" value="1"/>
</dbReference>
<keyword evidence="3" id="KW-0611">Plant defense</keyword>
<evidence type="ECO:0000313" key="7">
    <source>
        <dbReference type="Proteomes" id="UP001154282"/>
    </source>
</evidence>
<sequence length="1079" mass="123925">MEPIASSSSSSSSSTCSTLPSLLPAREYEVFLSFRGFDVRNTFSDHLYASLSRSKIRAFRDEEELPKGEEISPSLIRAIGESKIYIPIFSENYASSKWCLQELAQMVECCKREKGHLFLPIFYLVDPRDVRHQQGPYEQAFEQHAQKHSSHTVQGWKEALQVVGKMKGWHVTESNGQGVVINEVLSKIELHLRRIYRLVTDELVGIDTHVEEVVKLLNLGSNNPKVIGIHGMGGIGKTTLSKAVYNKISAQFDRCCFLEGVKETLTRNDGVISLQNKIISSILRQDYQVENMSEGINVIKERVCKHKLILVLDDVDDKFEFDQILGKLRDFSLESRFIFTTRNKRVLDFFVGCKIYEVGEMSPHYSLKLFSKHAFRTDHPPKEDAVISKEFVKVAAGLPLALKVMGSLLFHRERRFWEDKLKQFKGILSLESEVSKIMKISYDELTPTEKQIFLDIACLFIGSKKEALYNMWNACSFHPESGINTLVDRSLMKLDEDNRFWMHDHIRDLGRAIVQEEDIRHPHRRSRIWSEKDAMDLLRNNEVNNRAEVLMVDMLRWKNEVLTENEFKKLHWLRYLEVRKRSLTGDFSKILPNLCMLRLYVCDSTPANLNMKKLVVLDLESCGVEDNWRGWKEMQLAQKLAVINLRDCQELTRAPDLSQCVSLESINIEGCSAMKGALHIGNFKNLKTLKLVGTQITELTGDIRMLQKLEEIDARHTDLRGMKVGRLPTSLKRLSISSRGEIPNLLELKELESLSFSRCYHLQIPEDIGELVNLKELIVWRSPLDALFPLKALPSSLTTLAVVDCGKLWRLPSLANLNKLTALNLKQLGAWEIRGLGELRALKTMEITDAPNLNKLDGLETLFHLTHLKLEGCGSLAKLPSLANLIKLQRLEIINCGQLKDKLGDLSGLENLHTLDISGCIELTEVKGIERLPSLEYLWMSDCRSIKELGNLSGLRKLRQFHIRGCTELTEVKGLERLQSLEYLWMSDCRSIKELGDLSRMKKLREFDIRGCTQLAQVKGLEELKWLWDPRMDKRLKVKYLWERYGERQVNRVVRFAHEKHLRRRHSRNGAQPLSPGKT</sequence>
<comment type="caution">
    <text evidence="6">The sequence shown here is derived from an EMBL/GenBank/DDBJ whole genome shotgun (WGS) entry which is preliminary data.</text>
</comment>
<keyword evidence="1" id="KW-0433">Leucine-rich repeat</keyword>
<dbReference type="SUPFAM" id="SSF52200">
    <property type="entry name" value="Toll/Interleukin receptor TIR domain"/>
    <property type="match status" value="1"/>
</dbReference>
<dbReference type="FunFam" id="3.40.50.10140:FF:000007">
    <property type="entry name" value="Disease resistance protein (TIR-NBS-LRR class)"/>
    <property type="match status" value="1"/>
</dbReference>
<dbReference type="AlphaFoldDB" id="A0AAV0PE39"/>
<dbReference type="PANTHER" id="PTHR11017">
    <property type="entry name" value="LEUCINE-RICH REPEAT-CONTAINING PROTEIN"/>
    <property type="match status" value="1"/>
</dbReference>
<evidence type="ECO:0000256" key="2">
    <source>
        <dbReference type="ARBA" id="ARBA00022737"/>
    </source>
</evidence>